<reference evidence="1" key="3">
    <citation type="submission" date="2018-07" db="EMBL/GenBank/DDBJ databases">
        <title>WGS assembly of Glycine max.</title>
        <authorList>
            <person name="Schmutz J."/>
            <person name="Cannon S."/>
            <person name="Schlueter J."/>
            <person name="Ma J."/>
            <person name="Mitros T."/>
            <person name="Nelson W."/>
            <person name="Hyten D."/>
            <person name="Song Q."/>
            <person name="Thelen J."/>
            <person name="Cheng J."/>
            <person name="Xu D."/>
            <person name="Hellsten U."/>
            <person name="May G."/>
            <person name="Yu Y."/>
            <person name="Sakurai T."/>
            <person name="Umezawa T."/>
            <person name="Bhattacharyya M."/>
            <person name="Sandhu D."/>
            <person name="Valliyodan B."/>
            <person name="Lindquist E."/>
            <person name="Peto M."/>
            <person name="Grant D."/>
            <person name="Shu S."/>
            <person name="Goodstein D."/>
            <person name="Barry K."/>
            <person name="Futrell-Griggs M."/>
            <person name="Abernathy B."/>
            <person name="Du J."/>
            <person name="Tian Z."/>
            <person name="Zhu L."/>
            <person name="Gill N."/>
            <person name="Joshi T."/>
            <person name="Libault M."/>
            <person name="Sethuraman A."/>
            <person name="Zhang X."/>
            <person name="Shinozaki K."/>
            <person name="Nguyen H."/>
            <person name="Wing R."/>
            <person name="Cregan P."/>
            <person name="Specht J."/>
            <person name="Grimwood J."/>
            <person name="Rokhsar D."/>
            <person name="Stacey G."/>
            <person name="Shoemaker R."/>
            <person name="Jackson S."/>
        </authorList>
    </citation>
    <scope>NUCLEOTIDE SEQUENCE</scope>
    <source>
        <tissue evidence="1">Callus</tissue>
    </source>
</reference>
<evidence type="ECO:0000313" key="3">
    <source>
        <dbReference type="Proteomes" id="UP000008827"/>
    </source>
</evidence>
<organism evidence="1">
    <name type="scientific">Glycine max</name>
    <name type="common">Soybean</name>
    <name type="synonym">Glycine hispida</name>
    <dbReference type="NCBI Taxonomy" id="3847"/>
    <lineage>
        <taxon>Eukaryota</taxon>
        <taxon>Viridiplantae</taxon>
        <taxon>Streptophyta</taxon>
        <taxon>Embryophyta</taxon>
        <taxon>Tracheophyta</taxon>
        <taxon>Spermatophyta</taxon>
        <taxon>Magnoliopsida</taxon>
        <taxon>eudicotyledons</taxon>
        <taxon>Gunneridae</taxon>
        <taxon>Pentapetalae</taxon>
        <taxon>rosids</taxon>
        <taxon>fabids</taxon>
        <taxon>Fabales</taxon>
        <taxon>Fabaceae</taxon>
        <taxon>Papilionoideae</taxon>
        <taxon>50 kb inversion clade</taxon>
        <taxon>NPAAA clade</taxon>
        <taxon>indigoferoid/millettioid clade</taxon>
        <taxon>Phaseoleae</taxon>
        <taxon>Glycine</taxon>
        <taxon>Glycine subgen. Soja</taxon>
    </lineage>
</organism>
<dbReference type="OMA" id="CAIVWNI"/>
<dbReference type="InParanoid" id="A0A0R0GC04"/>
<reference evidence="2" key="2">
    <citation type="submission" date="2018-02" db="UniProtKB">
        <authorList>
            <consortium name="EnsemblPlants"/>
        </authorList>
    </citation>
    <scope>IDENTIFICATION</scope>
    <source>
        <strain evidence="2">Williams 82</strain>
    </source>
</reference>
<evidence type="ECO:0008006" key="4">
    <source>
        <dbReference type="Google" id="ProtNLM"/>
    </source>
</evidence>
<evidence type="ECO:0000313" key="2">
    <source>
        <dbReference type="EnsemblPlants" id="KRH12047"/>
    </source>
</evidence>
<dbReference type="Gramene" id="KRH12047">
    <property type="protein sequence ID" value="KRH12047"/>
    <property type="gene ID" value="GLYMA_15G147500"/>
</dbReference>
<dbReference type="EnsemblPlants" id="KRH12047">
    <property type="protein sequence ID" value="KRH12047"/>
    <property type="gene ID" value="GLYMA_15G147500"/>
</dbReference>
<sequence>MNLLKRGIPLQDQELLCMFCNNVIEDTSHIFFSCVESHHFLKWWHHLAGLSSALPHIAKEHFWQHSHELLNGKFKRWWMVGWCAIVWNIWV</sequence>
<dbReference type="Proteomes" id="UP000008827">
    <property type="component" value="Chromosome 15"/>
</dbReference>
<proteinExistence type="predicted"/>
<accession>A0A0R0GC04</accession>
<dbReference type="EMBL" id="CM000848">
    <property type="protein sequence ID" value="KRH12047.1"/>
    <property type="molecule type" value="Genomic_DNA"/>
</dbReference>
<gene>
    <name evidence="1" type="ORF">GLYMA_15G147500</name>
</gene>
<dbReference type="AlphaFoldDB" id="A0A0R0GC04"/>
<evidence type="ECO:0000313" key="1">
    <source>
        <dbReference type="EMBL" id="KRH12047.1"/>
    </source>
</evidence>
<keyword evidence="3" id="KW-1185">Reference proteome</keyword>
<dbReference type="OrthoDB" id="1436411at2759"/>
<reference evidence="1 2" key="1">
    <citation type="journal article" date="2010" name="Nature">
        <title>Genome sequence of the palaeopolyploid soybean.</title>
        <authorList>
            <person name="Schmutz J."/>
            <person name="Cannon S.B."/>
            <person name="Schlueter J."/>
            <person name="Ma J."/>
            <person name="Mitros T."/>
            <person name="Nelson W."/>
            <person name="Hyten D.L."/>
            <person name="Song Q."/>
            <person name="Thelen J.J."/>
            <person name="Cheng J."/>
            <person name="Xu D."/>
            <person name="Hellsten U."/>
            <person name="May G.D."/>
            <person name="Yu Y."/>
            <person name="Sakurai T."/>
            <person name="Umezawa T."/>
            <person name="Bhattacharyya M.K."/>
            <person name="Sandhu D."/>
            <person name="Valliyodan B."/>
            <person name="Lindquist E."/>
            <person name="Peto M."/>
            <person name="Grant D."/>
            <person name="Shu S."/>
            <person name="Goodstein D."/>
            <person name="Barry K."/>
            <person name="Futrell-Griggs M."/>
            <person name="Abernathy B."/>
            <person name="Du J."/>
            <person name="Tian Z."/>
            <person name="Zhu L."/>
            <person name="Gill N."/>
            <person name="Joshi T."/>
            <person name="Libault M."/>
            <person name="Sethuraman A."/>
            <person name="Zhang X.-C."/>
            <person name="Shinozaki K."/>
            <person name="Nguyen H.T."/>
            <person name="Wing R.A."/>
            <person name="Cregan P."/>
            <person name="Specht J."/>
            <person name="Grimwood J."/>
            <person name="Rokhsar D."/>
            <person name="Stacey G."/>
            <person name="Shoemaker R.C."/>
            <person name="Jackson S.A."/>
        </authorList>
    </citation>
    <scope>NUCLEOTIDE SEQUENCE [LARGE SCALE GENOMIC DNA]</scope>
    <source>
        <strain evidence="2">cv. Williams 82</strain>
        <tissue evidence="1">Callus</tissue>
    </source>
</reference>
<name>A0A0R0GC04_SOYBN</name>
<protein>
    <recommendedName>
        <fullName evidence="4">Reverse transcriptase zinc-binding domain-containing protein</fullName>
    </recommendedName>
</protein>